<evidence type="ECO:0000313" key="3">
    <source>
        <dbReference type="EMBL" id="QIW12929.1"/>
    </source>
</evidence>
<feature type="transmembrane region" description="Helical" evidence="1">
    <location>
        <begin position="35"/>
        <end position="56"/>
    </location>
</feature>
<protein>
    <submittedName>
        <fullName evidence="2">Uncharacterized protein</fullName>
    </submittedName>
</protein>
<evidence type="ECO:0000256" key="1">
    <source>
        <dbReference type="SAM" id="Phobius"/>
    </source>
</evidence>
<keyword evidence="1" id="KW-1133">Transmembrane helix</keyword>
<accession>A0A2Z4XWM9</accession>
<gene>
    <name evidence="2" type="ORF">CDH04_02085</name>
    <name evidence="3" type="ORF">FZC43_02090</name>
</gene>
<keyword evidence="1" id="KW-0812">Transmembrane</keyword>
<name>A0A2Z4XWM9_9GAMM</name>
<feature type="transmembrane region" description="Helical" evidence="1">
    <location>
        <begin position="62"/>
        <end position="83"/>
    </location>
</feature>
<dbReference type="Proteomes" id="UP000251120">
    <property type="component" value="Chromosome"/>
</dbReference>
<reference evidence="2 4" key="1">
    <citation type="submission" date="2017-06" db="EMBL/GenBank/DDBJ databases">
        <title>Complete genome of Francisella adeliensis.</title>
        <authorList>
            <person name="Vallesi A."/>
            <person name="Sjodin A."/>
        </authorList>
    </citation>
    <scope>NUCLEOTIDE SEQUENCE [LARGE SCALE GENOMIC DNA]</scope>
    <source>
        <strain evidence="2 4">FDC440</strain>
    </source>
</reference>
<keyword evidence="1" id="KW-0472">Membrane</keyword>
<dbReference type="EMBL" id="CP021781">
    <property type="protein sequence ID" value="AXA33277.1"/>
    <property type="molecule type" value="Genomic_DNA"/>
</dbReference>
<evidence type="ECO:0000313" key="4">
    <source>
        <dbReference type="Proteomes" id="UP000251120"/>
    </source>
</evidence>
<dbReference type="KEGG" id="fad:CDH04_02085"/>
<keyword evidence="5" id="KW-1185">Reference proteome</keyword>
<dbReference type="OrthoDB" id="5605596at2"/>
<dbReference type="EMBL" id="CP043424">
    <property type="protein sequence ID" value="QIW12929.1"/>
    <property type="molecule type" value="Genomic_DNA"/>
</dbReference>
<reference evidence="3 5" key="2">
    <citation type="submission" date="2019-08" db="EMBL/GenBank/DDBJ databases">
        <title>Complete genome sequences of Francisella adeliensis (FSC1325 and FSC1326).</title>
        <authorList>
            <person name="Ohrman C."/>
            <person name="Uneklint I."/>
            <person name="Vallesi A."/>
            <person name="Karlsson L."/>
            <person name="Sjodin A."/>
        </authorList>
    </citation>
    <scope>NUCLEOTIDE SEQUENCE [LARGE SCALE GENOMIC DNA]</scope>
    <source>
        <strain evidence="3 5">FSC1325</strain>
    </source>
</reference>
<organism evidence="2 4">
    <name type="scientific">Francisella adeliensis</name>
    <dbReference type="NCBI Taxonomy" id="2007306"/>
    <lineage>
        <taxon>Bacteria</taxon>
        <taxon>Pseudomonadati</taxon>
        <taxon>Pseudomonadota</taxon>
        <taxon>Gammaproteobacteria</taxon>
        <taxon>Thiotrichales</taxon>
        <taxon>Francisellaceae</taxon>
        <taxon>Francisella</taxon>
    </lineage>
</organism>
<proteinExistence type="predicted"/>
<evidence type="ECO:0000313" key="5">
    <source>
        <dbReference type="Proteomes" id="UP000681131"/>
    </source>
</evidence>
<dbReference type="AlphaFoldDB" id="A0A2Z4XWM9"/>
<evidence type="ECO:0000313" key="2">
    <source>
        <dbReference type="EMBL" id="AXA33277.1"/>
    </source>
</evidence>
<dbReference type="Proteomes" id="UP000681131">
    <property type="component" value="Chromosome"/>
</dbReference>
<sequence>MGKFYAFSKRIVKLKPGKRFYLLHRYFRRKLSSPLLSLISIIFSCVALILGLIMLFMPGPGLFFICLSLLPFVAISNRFAKLLDKVEIAFRKKFEKYKVNKKKRSK</sequence>